<accession>A0A3E2NX82</accession>
<evidence type="ECO:0000313" key="3">
    <source>
        <dbReference type="Proteomes" id="UP000260823"/>
    </source>
</evidence>
<dbReference type="EMBL" id="QWDE01000001">
    <property type="protein sequence ID" value="RFZ85634.1"/>
    <property type="molecule type" value="Genomic_DNA"/>
</dbReference>
<dbReference type="Gene3D" id="3.10.450.50">
    <property type="match status" value="1"/>
</dbReference>
<organism evidence="2 3">
    <name type="scientific">Mucilaginibacter terrenus</name>
    <dbReference type="NCBI Taxonomy" id="2482727"/>
    <lineage>
        <taxon>Bacteria</taxon>
        <taxon>Pseudomonadati</taxon>
        <taxon>Bacteroidota</taxon>
        <taxon>Sphingobacteriia</taxon>
        <taxon>Sphingobacteriales</taxon>
        <taxon>Sphingobacteriaceae</taxon>
        <taxon>Mucilaginibacter</taxon>
    </lineage>
</organism>
<dbReference type="RefSeq" id="WP_117382531.1">
    <property type="nucleotide sequence ID" value="NZ_QWDE01000001.1"/>
</dbReference>
<keyword evidence="3" id="KW-1185">Reference proteome</keyword>
<name>A0A3E2NX82_9SPHI</name>
<dbReference type="InterPro" id="IPR031977">
    <property type="entry name" value="DUF4783"/>
</dbReference>
<dbReference type="Pfam" id="PF16022">
    <property type="entry name" value="DUF4783"/>
    <property type="match status" value="1"/>
</dbReference>
<gene>
    <name evidence="2" type="ORF">DYU05_08570</name>
</gene>
<reference evidence="2 3" key="1">
    <citation type="submission" date="2018-08" db="EMBL/GenBank/DDBJ databases">
        <title>Mucilaginibacter terrae sp. nov., isolated from manganese diggings.</title>
        <authorList>
            <person name="Huang Y."/>
            <person name="Zhou Z."/>
        </authorList>
    </citation>
    <scope>NUCLEOTIDE SEQUENCE [LARGE SCALE GENOMIC DNA]</scope>
    <source>
        <strain evidence="2 3">ZH6</strain>
    </source>
</reference>
<keyword evidence="1" id="KW-0732">Signal</keyword>
<evidence type="ECO:0000313" key="2">
    <source>
        <dbReference type="EMBL" id="RFZ85634.1"/>
    </source>
</evidence>
<feature type="chain" id="PRO_5017592656" evidence="1">
    <location>
        <begin position="23"/>
        <end position="131"/>
    </location>
</feature>
<evidence type="ECO:0000256" key="1">
    <source>
        <dbReference type="SAM" id="SignalP"/>
    </source>
</evidence>
<protein>
    <submittedName>
        <fullName evidence="2">DUF4783 domain-containing protein</fullName>
    </submittedName>
</protein>
<sequence>MKLLTRIPLLILLFTIPAAAIAGPIDKVAELIKQGNTHELAKLFAATIDVTVLENANVYSKAQAEIILEKFFKENRPQSVKIIHRVNSSAAYNFEVMHVVTDKGKYRVAVTMKEIEKQMVIIELRVEVEKT</sequence>
<comment type="caution">
    <text evidence="2">The sequence shown here is derived from an EMBL/GenBank/DDBJ whole genome shotgun (WGS) entry which is preliminary data.</text>
</comment>
<dbReference type="AlphaFoldDB" id="A0A3E2NX82"/>
<dbReference type="OrthoDB" id="1524766at2"/>
<dbReference type="Proteomes" id="UP000260823">
    <property type="component" value="Unassembled WGS sequence"/>
</dbReference>
<feature type="signal peptide" evidence="1">
    <location>
        <begin position="1"/>
        <end position="22"/>
    </location>
</feature>
<proteinExistence type="predicted"/>